<evidence type="ECO:0000259" key="1">
    <source>
        <dbReference type="Pfam" id="PF24722"/>
    </source>
</evidence>
<dbReference type="InterPro" id="IPR056091">
    <property type="entry name" value="DUF7674"/>
</dbReference>
<keyword evidence="3" id="KW-1185">Reference proteome</keyword>
<accession>A0A5M6CS34</accession>
<evidence type="ECO:0000313" key="3">
    <source>
        <dbReference type="Proteomes" id="UP000325141"/>
    </source>
</evidence>
<proteinExistence type="predicted"/>
<evidence type="ECO:0000313" key="2">
    <source>
        <dbReference type="EMBL" id="KAA5537766.1"/>
    </source>
</evidence>
<gene>
    <name evidence="2" type="ORF">F0460_03630</name>
</gene>
<dbReference type="EMBL" id="VWSG01000002">
    <property type="protein sequence ID" value="KAA5537766.1"/>
    <property type="molecule type" value="Genomic_DNA"/>
</dbReference>
<dbReference type="AlphaFoldDB" id="A0A5M6CS34"/>
<reference evidence="2 3" key="1">
    <citation type="submission" date="2019-09" db="EMBL/GenBank/DDBJ databases">
        <title>Genome sequence and assembly of Flavobacterium sp.</title>
        <authorList>
            <person name="Chhetri G."/>
        </authorList>
    </citation>
    <scope>NUCLEOTIDE SEQUENCE [LARGE SCALE GENOMIC DNA]</scope>
    <source>
        <strain evidence="2 3">SNL9</strain>
    </source>
</reference>
<comment type="caution">
    <text evidence="2">The sequence shown here is derived from an EMBL/GenBank/DDBJ whole genome shotgun (WGS) entry which is preliminary data.</text>
</comment>
<dbReference type="Pfam" id="PF24722">
    <property type="entry name" value="DUF7674"/>
    <property type="match status" value="1"/>
</dbReference>
<feature type="domain" description="DUF7674" evidence="1">
    <location>
        <begin position="12"/>
        <end position="117"/>
    </location>
</feature>
<sequence>MYQITPLRASAYLGCRFSEIKVEIRSLSKYGNFPGVLQAVVNNLKQLVVQGRVKTVSRRIGFVYWVYMNGDQYIRYIVENLFVRSFNGIQKRATTEQWNLIYKKIPLPFKAVYTQQYQPQLIKIQ</sequence>
<organism evidence="2 3">
    <name type="scientific">Paenimyroides baculatum</name>
    <dbReference type="NCBI Taxonomy" id="2608000"/>
    <lineage>
        <taxon>Bacteria</taxon>
        <taxon>Pseudomonadati</taxon>
        <taxon>Bacteroidota</taxon>
        <taxon>Flavobacteriia</taxon>
        <taxon>Flavobacteriales</taxon>
        <taxon>Flavobacteriaceae</taxon>
        <taxon>Paenimyroides</taxon>
    </lineage>
</organism>
<protein>
    <recommendedName>
        <fullName evidence="1">DUF7674 domain-containing protein</fullName>
    </recommendedName>
</protein>
<dbReference type="RefSeq" id="WP_150010352.1">
    <property type="nucleotide sequence ID" value="NZ_VWSG01000002.1"/>
</dbReference>
<dbReference type="Proteomes" id="UP000325141">
    <property type="component" value="Unassembled WGS sequence"/>
</dbReference>
<name>A0A5M6CS34_9FLAO</name>